<gene>
    <name evidence="2" type="ORF">TSOC_000760</name>
</gene>
<comment type="caution">
    <text evidence="2">The sequence shown here is derived from an EMBL/GenBank/DDBJ whole genome shotgun (WGS) entry which is preliminary data.</text>
</comment>
<keyword evidence="3" id="KW-1185">Reference proteome</keyword>
<feature type="compositionally biased region" description="Polar residues" evidence="1">
    <location>
        <begin position="482"/>
        <end position="497"/>
    </location>
</feature>
<evidence type="ECO:0000313" key="2">
    <source>
        <dbReference type="EMBL" id="PNH12269.1"/>
    </source>
</evidence>
<feature type="compositionally biased region" description="Low complexity" evidence="1">
    <location>
        <begin position="97"/>
        <end position="114"/>
    </location>
</feature>
<organism evidence="2 3">
    <name type="scientific">Tetrabaena socialis</name>
    <dbReference type="NCBI Taxonomy" id="47790"/>
    <lineage>
        <taxon>Eukaryota</taxon>
        <taxon>Viridiplantae</taxon>
        <taxon>Chlorophyta</taxon>
        <taxon>core chlorophytes</taxon>
        <taxon>Chlorophyceae</taxon>
        <taxon>CS clade</taxon>
        <taxon>Chlamydomonadales</taxon>
        <taxon>Tetrabaenaceae</taxon>
        <taxon>Tetrabaena</taxon>
    </lineage>
</organism>
<evidence type="ECO:0000313" key="3">
    <source>
        <dbReference type="Proteomes" id="UP000236333"/>
    </source>
</evidence>
<dbReference type="Proteomes" id="UP000236333">
    <property type="component" value="Unassembled WGS sequence"/>
</dbReference>
<feature type="region of interest" description="Disordered" evidence="1">
    <location>
        <begin position="87"/>
        <end position="115"/>
    </location>
</feature>
<evidence type="ECO:0000256" key="1">
    <source>
        <dbReference type="SAM" id="MobiDB-lite"/>
    </source>
</evidence>
<name>A0A2J8AIC0_9CHLO</name>
<dbReference type="OrthoDB" id="568494at2759"/>
<feature type="region of interest" description="Disordered" evidence="1">
    <location>
        <begin position="470"/>
        <end position="501"/>
    </location>
</feature>
<proteinExistence type="predicted"/>
<protein>
    <submittedName>
        <fullName evidence="2">Uncharacterized protein</fullName>
    </submittedName>
</protein>
<accession>A0A2J8AIC0</accession>
<feature type="region of interest" description="Disordered" evidence="1">
    <location>
        <begin position="519"/>
        <end position="592"/>
    </location>
</feature>
<reference evidence="2 3" key="1">
    <citation type="journal article" date="2017" name="Mol. Biol. Evol.">
        <title>The 4-celled Tetrabaena socialis nuclear genome reveals the essential components for genetic control of cell number at the origin of multicellularity in the volvocine lineage.</title>
        <authorList>
            <person name="Featherston J."/>
            <person name="Arakaki Y."/>
            <person name="Hanschen E.R."/>
            <person name="Ferris P.J."/>
            <person name="Michod R.E."/>
            <person name="Olson B.J.S.C."/>
            <person name="Nozaki H."/>
            <person name="Durand P.M."/>
        </authorList>
    </citation>
    <scope>NUCLEOTIDE SEQUENCE [LARGE SCALE GENOMIC DNA]</scope>
    <source>
        <strain evidence="2 3">NIES-571</strain>
    </source>
</reference>
<feature type="compositionally biased region" description="Polar residues" evidence="1">
    <location>
        <begin position="535"/>
        <end position="547"/>
    </location>
</feature>
<sequence length="592" mass="61452">MSESLVPDPVPDDSSPPQGLLRVTTVQVVQAVDLGELEKTIKSLFSKIAALPVDGGRAEIDALREQNGSLKDLVDELRSKQDAIEARLDTKQDRDQAGAPAAGDSSPSGAAASDLEQRLATLEQRQEAADAAAAADGAASPSSGEQLAELLAGQHALAATVAGLQHELEAKPSRAEVDQKANRSELDALMRAGAVGAAPGGGGGDGEAPALEVGADGSVDNGAVVNSLNKTAADLAALRGQLLVLQDRVEGKRLIAVLSREVNTLREGLDTVSHAANVMAVGLDAGARASTTGAAGTGGVEGRYSETGAPAGHPGGKELRSSRGGYERLIKLVGSGDYRHKMDAFDPAALQQMAQKLAYLEATMKSPAMGRIGAGGAPATDYGMKEMERQLKRLATDVRLIKDKSTDTSAAGTGRNPLGDHAMLASRPIVGYRCMACDRPLDQLDMLPGPHIPTQQLPARVAPPAMEVPTRGIKSGRAEPLSPQSSAQRQQQMTNDPNVRGVQNWYKDEKGLAAEALPRDHVGPHLPPGGWRPSNPGTVPSKQTALSGSPLPLLNGIRKGTPSTAEYDQRSTPPPGVPMEGTAANVLLPQIS</sequence>
<feature type="region of interest" description="Disordered" evidence="1">
    <location>
        <begin position="291"/>
        <end position="321"/>
    </location>
</feature>
<feature type="compositionally biased region" description="Basic and acidic residues" evidence="1">
    <location>
        <begin position="87"/>
        <end position="96"/>
    </location>
</feature>
<dbReference type="AlphaFoldDB" id="A0A2J8AIC0"/>
<dbReference type="EMBL" id="PGGS01000011">
    <property type="protein sequence ID" value="PNH12269.1"/>
    <property type="molecule type" value="Genomic_DNA"/>
</dbReference>